<accession>A0AA88AXD9</accession>
<evidence type="ECO:0000313" key="2">
    <source>
        <dbReference type="EMBL" id="GMN54781.1"/>
    </source>
</evidence>
<feature type="compositionally biased region" description="Basic and acidic residues" evidence="1">
    <location>
        <begin position="49"/>
        <end position="66"/>
    </location>
</feature>
<keyword evidence="3" id="KW-1185">Reference proteome</keyword>
<organism evidence="2 3">
    <name type="scientific">Ficus carica</name>
    <name type="common">Common fig</name>
    <dbReference type="NCBI Taxonomy" id="3494"/>
    <lineage>
        <taxon>Eukaryota</taxon>
        <taxon>Viridiplantae</taxon>
        <taxon>Streptophyta</taxon>
        <taxon>Embryophyta</taxon>
        <taxon>Tracheophyta</taxon>
        <taxon>Spermatophyta</taxon>
        <taxon>Magnoliopsida</taxon>
        <taxon>eudicotyledons</taxon>
        <taxon>Gunneridae</taxon>
        <taxon>Pentapetalae</taxon>
        <taxon>rosids</taxon>
        <taxon>fabids</taxon>
        <taxon>Rosales</taxon>
        <taxon>Moraceae</taxon>
        <taxon>Ficeae</taxon>
        <taxon>Ficus</taxon>
    </lineage>
</organism>
<gene>
    <name evidence="2" type="ORF">TIFTF001_023911</name>
</gene>
<evidence type="ECO:0000313" key="3">
    <source>
        <dbReference type="Proteomes" id="UP001187192"/>
    </source>
</evidence>
<dbReference type="AlphaFoldDB" id="A0AA88AXD9"/>
<dbReference type="Proteomes" id="UP001187192">
    <property type="component" value="Unassembled WGS sequence"/>
</dbReference>
<feature type="region of interest" description="Disordered" evidence="1">
    <location>
        <begin position="23"/>
        <end position="66"/>
    </location>
</feature>
<reference evidence="2" key="1">
    <citation type="submission" date="2023-07" db="EMBL/GenBank/DDBJ databases">
        <title>draft genome sequence of fig (Ficus carica).</title>
        <authorList>
            <person name="Takahashi T."/>
            <person name="Nishimura K."/>
        </authorList>
    </citation>
    <scope>NUCLEOTIDE SEQUENCE</scope>
</reference>
<sequence>MSIWLRLVSGQACSVNRVGAGKGRRVETGDNDGGRQWREGETRGVNGVGDEHMQRHQGTEELTTKI</sequence>
<protein>
    <submittedName>
        <fullName evidence="2">Uncharacterized protein</fullName>
    </submittedName>
</protein>
<feature type="compositionally biased region" description="Basic and acidic residues" evidence="1">
    <location>
        <begin position="24"/>
        <end position="42"/>
    </location>
</feature>
<evidence type="ECO:0000256" key="1">
    <source>
        <dbReference type="SAM" id="MobiDB-lite"/>
    </source>
</evidence>
<proteinExistence type="predicted"/>
<name>A0AA88AXD9_FICCA</name>
<comment type="caution">
    <text evidence="2">The sequence shown here is derived from an EMBL/GenBank/DDBJ whole genome shotgun (WGS) entry which is preliminary data.</text>
</comment>
<dbReference type="EMBL" id="BTGU01000053">
    <property type="protein sequence ID" value="GMN54781.1"/>
    <property type="molecule type" value="Genomic_DNA"/>
</dbReference>